<dbReference type="GO" id="GO:0016567">
    <property type="term" value="P:protein ubiquitination"/>
    <property type="evidence" value="ECO:0007669"/>
    <property type="project" value="InterPro"/>
</dbReference>
<keyword evidence="8" id="KW-0862">Zinc</keyword>
<evidence type="ECO:0000256" key="6">
    <source>
        <dbReference type="ARBA" id="ARBA00022771"/>
    </source>
</evidence>
<keyword evidence="11" id="KW-1185">Reference proteome</keyword>
<dbReference type="SUPFAM" id="SSF57850">
    <property type="entry name" value="RING/U-box"/>
    <property type="match status" value="1"/>
</dbReference>
<evidence type="ECO:0000256" key="8">
    <source>
        <dbReference type="ARBA" id="ARBA00022833"/>
    </source>
</evidence>
<dbReference type="Proteomes" id="UP000699462">
    <property type="component" value="Unassembled WGS sequence"/>
</dbReference>
<keyword evidence="3" id="KW-0808">Transferase</keyword>
<dbReference type="OrthoDB" id="10009520at2759"/>
<comment type="caution">
    <text evidence="10">The sequence shown here is derived from an EMBL/GenBank/DDBJ whole genome shotgun (WGS) entry which is preliminary data.</text>
</comment>
<dbReference type="Gene3D" id="3.30.40.10">
    <property type="entry name" value="Zinc/RING finger domain, C3HC4 (zinc finger)"/>
    <property type="match status" value="1"/>
</dbReference>
<reference evidence="10 11" key="1">
    <citation type="submission" date="2019-07" db="EMBL/GenBank/DDBJ databases">
        <title>Annotation for the trematode Paragonimus westermani.</title>
        <authorList>
            <person name="Choi Y.-J."/>
        </authorList>
    </citation>
    <scope>NUCLEOTIDE SEQUENCE [LARGE SCALE GENOMIC DNA]</scope>
    <source>
        <strain evidence="10">180907_Pwestermani</strain>
    </source>
</reference>
<dbReference type="Gene3D" id="1.20.120.1750">
    <property type="match status" value="1"/>
</dbReference>
<dbReference type="EMBL" id="JTDF01001192">
    <property type="protein sequence ID" value="KAF8570360.1"/>
    <property type="molecule type" value="Genomic_DNA"/>
</dbReference>
<dbReference type="EC" id="2.3.2.31" evidence="2"/>
<dbReference type="AlphaFoldDB" id="A0A8T0DRY8"/>
<proteinExistence type="predicted"/>
<dbReference type="PANTHER" id="PTHR11685">
    <property type="entry name" value="RBR FAMILY RING FINGER AND IBR DOMAIN-CONTAINING"/>
    <property type="match status" value="1"/>
</dbReference>
<evidence type="ECO:0000256" key="7">
    <source>
        <dbReference type="ARBA" id="ARBA00022786"/>
    </source>
</evidence>
<evidence type="ECO:0000256" key="3">
    <source>
        <dbReference type="ARBA" id="ARBA00022679"/>
    </source>
</evidence>
<dbReference type="InterPro" id="IPR031127">
    <property type="entry name" value="E3_UB_ligase_RBR"/>
</dbReference>
<gene>
    <name evidence="10" type="ORF">P879_07913</name>
</gene>
<dbReference type="GO" id="GO:0061630">
    <property type="term" value="F:ubiquitin protein ligase activity"/>
    <property type="evidence" value="ECO:0007669"/>
    <property type="project" value="UniProtKB-EC"/>
</dbReference>
<evidence type="ECO:0000256" key="2">
    <source>
        <dbReference type="ARBA" id="ARBA00012251"/>
    </source>
</evidence>
<evidence type="ECO:0000256" key="4">
    <source>
        <dbReference type="ARBA" id="ARBA00022723"/>
    </source>
</evidence>
<dbReference type="GO" id="GO:0008270">
    <property type="term" value="F:zinc ion binding"/>
    <property type="evidence" value="ECO:0007669"/>
    <property type="project" value="UniProtKB-KW"/>
</dbReference>
<dbReference type="PROSITE" id="PS00518">
    <property type="entry name" value="ZF_RING_1"/>
    <property type="match status" value="1"/>
</dbReference>
<feature type="non-terminal residue" evidence="10">
    <location>
        <position position="356"/>
    </location>
</feature>
<dbReference type="InterPro" id="IPR044066">
    <property type="entry name" value="TRIAD_supradom"/>
</dbReference>
<sequence length="356" mass="39968">CLVLYVTCRINDRLDAELACPSHRCELHGSLTDDEIKALVPSSIYEKYADHHKQREVLTDSTLTFCPVVGCGAICDIPVATHNRFASDNSPNTVSAQTTRRNGILHRFWSRYRWFTRHNPSLARQTLHSQVLLSNSAPKSNADVFPSHSFGTPNNLMIKPLVACPSVGVTCPACQYTFCARCHIAWHPNQPFLCQSGLDHKARRRLNTYGVIRESRATKLQDQSNPIQSHRPSDLETFEQASGQPLSEGGSSSLHKLSKLRKYNRFRRLKSRMTLSPAHVTSSSSTVVDTSALAVGFPPYPTEAWLKRCPACFIPIERIEGCAQMMCRSCKHTFCWYCLKSLDVRCSFLAIESFSS</sequence>
<keyword evidence="5" id="KW-0677">Repeat</keyword>
<accession>A0A8T0DRY8</accession>
<dbReference type="Pfam" id="PF22191">
    <property type="entry name" value="IBR_1"/>
    <property type="match status" value="1"/>
</dbReference>
<keyword evidence="6" id="KW-0863">Zinc-finger</keyword>
<dbReference type="PROSITE" id="PS51873">
    <property type="entry name" value="TRIAD"/>
    <property type="match status" value="1"/>
</dbReference>
<evidence type="ECO:0000256" key="5">
    <source>
        <dbReference type="ARBA" id="ARBA00022737"/>
    </source>
</evidence>
<evidence type="ECO:0000313" key="10">
    <source>
        <dbReference type="EMBL" id="KAF8570360.1"/>
    </source>
</evidence>
<dbReference type="SMART" id="SM00647">
    <property type="entry name" value="IBR"/>
    <property type="match status" value="1"/>
</dbReference>
<organism evidence="10 11">
    <name type="scientific">Paragonimus westermani</name>
    <dbReference type="NCBI Taxonomy" id="34504"/>
    <lineage>
        <taxon>Eukaryota</taxon>
        <taxon>Metazoa</taxon>
        <taxon>Spiralia</taxon>
        <taxon>Lophotrochozoa</taxon>
        <taxon>Platyhelminthes</taxon>
        <taxon>Trematoda</taxon>
        <taxon>Digenea</taxon>
        <taxon>Plagiorchiida</taxon>
        <taxon>Troglotremata</taxon>
        <taxon>Troglotrematidae</taxon>
        <taxon>Paragonimus</taxon>
    </lineage>
</organism>
<dbReference type="InterPro" id="IPR002867">
    <property type="entry name" value="IBR_dom"/>
</dbReference>
<keyword evidence="4" id="KW-0479">Metal-binding</keyword>
<keyword evidence="7" id="KW-0833">Ubl conjugation pathway</keyword>
<protein>
    <recommendedName>
        <fullName evidence="2">RBR-type E3 ubiquitin transferase</fullName>
        <ecNumber evidence="2">2.3.2.31</ecNumber>
    </recommendedName>
</protein>
<dbReference type="InterPro" id="IPR017907">
    <property type="entry name" value="Znf_RING_CS"/>
</dbReference>
<evidence type="ECO:0000256" key="1">
    <source>
        <dbReference type="ARBA" id="ARBA00001798"/>
    </source>
</evidence>
<evidence type="ECO:0000259" key="9">
    <source>
        <dbReference type="PROSITE" id="PS51873"/>
    </source>
</evidence>
<evidence type="ECO:0000313" key="11">
    <source>
        <dbReference type="Proteomes" id="UP000699462"/>
    </source>
</evidence>
<feature type="domain" description="RING-type" evidence="9">
    <location>
        <begin position="1"/>
        <end position="356"/>
    </location>
</feature>
<dbReference type="InterPro" id="IPR013083">
    <property type="entry name" value="Znf_RING/FYVE/PHD"/>
</dbReference>
<name>A0A8T0DRY8_9TREM</name>
<comment type="catalytic activity">
    <reaction evidence="1">
        <text>[E2 ubiquitin-conjugating enzyme]-S-ubiquitinyl-L-cysteine + [acceptor protein]-L-lysine = [E2 ubiquitin-conjugating enzyme]-L-cysteine + [acceptor protein]-N(6)-ubiquitinyl-L-lysine.</text>
        <dbReference type="EC" id="2.3.2.31"/>
    </reaction>
</comment>